<evidence type="ECO:0000313" key="4">
    <source>
        <dbReference type="Proteomes" id="UP000075243"/>
    </source>
</evidence>
<dbReference type="AlphaFoldDB" id="A0A151QMH6"/>
<dbReference type="SUPFAM" id="SSF53756">
    <property type="entry name" value="UDP-Glycosyltransferase/glycogen phosphorylase"/>
    <property type="match status" value="1"/>
</dbReference>
<sequence length="190" mass="21163">MKNNMSKVHILVFPFPAQGHILPLLDLTHHLALAGLTLTIVITPKNLPILNPLLSSHPNTLHTLLLPFPPHPNIPAGAENVREVGSSGNYPFINALSKLQPQIIHWFTRITTHPNPPVALISDFFLGWTHQLATQLTIPRLAFYSSGAFLTTVLNHCWKNPHFRNSNGPIHFPQLPGTPSTFFVSFSFKK</sequence>
<evidence type="ECO:0000256" key="2">
    <source>
        <dbReference type="ARBA" id="ARBA00022676"/>
    </source>
</evidence>
<organism evidence="3 4">
    <name type="scientific">Cajanus cajan</name>
    <name type="common">Pigeon pea</name>
    <name type="synonym">Cajanus indicus</name>
    <dbReference type="NCBI Taxonomy" id="3821"/>
    <lineage>
        <taxon>Eukaryota</taxon>
        <taxon>Viridiplantae</taxon>
        <taxon>Streptophyta</taxon>
        <taxon>Embryophyta</taxon>
        <taxon>Tracheophyta</taxon>
        <taxon>Spermatophyta</taxon>
        <taxon>Magnoliopsida</taxon>
        <taxon>eudicotyledons</taxon>
        <taxon>Gunneridae</taxon>
        <taxon>Pentapetalae</taxon>
        <taxon>rosids</taxon>
        <taxon>fabids</taxon>
        <taxon>Fabales</taxon>
        <taxon>Fabaceae</taxon>
        <taxon>Papilionoideae</taxon>
        <taxon>50 kb inversion clade</taxon>
        <taxon>NPAAA clade</taxon>
        <taxon>indigoferoid/millettioid clade</taxon>
        <taxon>Phaseoleae</taxon>
        <taxon>Cajanus</taxon>
    </lineage>
</organism>
<comment type="similarity">
    <text evidence="1">Belongs to the UDP-glycosyltransferase family.</text>
</comment>
<dbReference type="Proteomes" id="UP000075243">
    <property type="component" value="Unassembled WGS sequence"/>
</dbReference>
<dbReference type="STRING" id="3821.A0A151QMH6"/>
<dbReference type="Gramene" id="C.cajan_42582.t">
    <property type="protein sequence ID" value="C.cajan_42582.t.cds1"/>
    <property type="gene ID" value="C.cajan_42582"/>
</dbReference>
<dbReference type="GO" id="GO:0035251">
    <property type="term" value="F:UDP-glucosyltransferase activity"/>
    <property type="evidence" value="ECO:0007669"/>
    <property type="project" value="TreeGrafter"/>
</dbReference>
<proteinExistence type="inferred from homology"/>
<dbReference type="PANTHER" id="PTHR48047">
    <property type="entry name" value="GLYCOSYLTRANSFERASE"/>
    <property type="match status" value="1"/>
</dbReference>
<evidence type="ECO:0000256" key="1">
    <source>
        <dbReference type="ARBA" id="ARBA00009995"/>
    </source>
</evidence>
<dbReference type="OMA" id="ICCKLAS"/>
<protein>
    <submittedName>
        <fullName evidence="3">Cytokinin-O-glucosyltransferase 1</fullName>
    </submittedName>
</protein>
<keyword evidence="4" id="KW-1185">Reference proteome</keyword>
<reference evidence="3" key="1">
    <citation type="journal article" date="2012" name="Nat. Biotechnol.">
        <title>Draft genome sequence of pigeonpea (Cajanus cajan), an orphan legume crop of resource-poor farmers.</title>
        <authorList>
            <person name="Varshney R.K."/>
            <person name="Chen W."/>
            <person name="Li Y."/>
            <person name="Bharti A.K."/>
            <person name="Saxena R.K."/>
            <person name="Schlueter J.A."/>
            <person name="Donoghue M.T."/>
            <person name="Azam S."/>
            <person name="Fan G."/>
            <person name="Whaley A.M."/>
            <person name="Farmer A.D."/>
            <person name="Sheridan J."/>
            <person name="Iwata A."/>
            <person name="Tuteja R."/>
            <person name="Penmetsa R.V."/>
            <person name="Wu W."/>
            <person name="Upadhyaya H.D."/>
            <person name="Yang S.P."/>
            <person name="Shah T."/>
            <person name="Saxena K.B."/>
            <person name="Michael T."/>
            <person name="McCombie W.R."/>
            <person name="Yang B."/>
            <person name="Zhang G."/>
            <person name="Yang H."/>
            <person name="Wang J."/>
            <person name="Spillane C."/>
            <person name="Cook D.R."/>
            <person name="May G.D."/>
            <person name="Xu X."/>
            <person name="Jackson S.A."/>
        </authorList>
    </citation>
    <scope>NUCLEOTIDE SEQUENCE [LARGE SCALE GENOMIC DNA]</scope>
</reference>
<accession>A0A151QMH6</accession>
<keyword evidence="2" id="KW-0808">Transferase</keyword>
<keyword evidence="2" id="KW-0328">Glycosyltransferase</keyword>
<gene>
    <name evidence="3" type="ORF">KK1_048220</name>
</gene>
<name>A0A151QMH6_CAJCA</name>
<dbReference type="EMBL" id="KQ485971">
    <property type="protein sequence ID" value="KYP31462.1"/>
    <property type="molecule type" value="Genomic_DNA"/>
</dbReference>
<evidence type="ECO:0000313" key="3">
    <source>
        <dbReference type="EMBL" id="KYP31462.1"/>
    </source>
</evidence>
<dbReference type="PANTHER" id="PTHR48047:SF28">
    <property type="entry name" value="F11M15.8 PROTEIN"/>
    <property type="match status" value="1"/>
</dbReference>
<dbReference type="Gene3D" id="3.40.50.2000">
    <property type="entry name" value="Glycogen Phosphorylase B"/>
    <property type="match status" value="1"/>
</dbReference>